<gene>
    <name evidence="2" type="ORF">CGL51_00950</name>
    <name evidence="1" type="ORF">CGL52_12700</name>
</gene>
<evidence type="ECO:0008006" key="5">
    <source>
        <dbReference type="Google" id="ProtNLM"/>
    </source>
</evidence>
<dbReference type="Proteomes" id="UP000256877">
    <property type="component" value="Unassembled WGS sequence"/>
</dbReference>
<dbReference type="Proteomes" id="UP000257123">
    <property type="component" value="Unassembled WGS sequence"/>
</dbReference>
<dbReference type="AlphaFoldDB" id="A0A371QXZ5"/>
<evidence type="ECO:0000313" key="1">
    <source>
        <dbReference type="EMBL" id="RFA95561.1"/>
    </source>
</evidence>
<sequence length="116" mass="13036">MLNQITQIVKEIMRDIDGVLGVALLHINGIPITTIGYDNEFWVKTSAFLNNLAELSNFLKSKPRGFDVIFDDYSVVARAGERVVAILVATPLADIEHLDMLAFRLVEEVEKYLLCL</sequence>
<accession>A0A371QXZ5</accession>
<organism evidence="1 3">
    <name type="scientific">Pyrobaculum aerophilum</name>
    <dbReference type="NCBI Taxonomy" id="13773"/>
    <lineage>
        <taxon>Archaea</taxon>
        <taxon>Thermoproteota</taxon>
        <taxon>Thermoprotei</taxon>
        <taxon>Thermoproteales</taxon>
        <taxon>Thermoproteaceae</taxon>
        <taxon>Pyrobaculum</taxon>
    </lineage>
</organism>
<dbReference type="RefSeq" id="WP_116420345.1">
    <property type="nucleotide sequence ID" value="NZ_NMUE01000002.1"/>
</dbReference>
<comment type="caution">
    <text evidence="1">The sequence shown here is derived from an EMBL/GenBank/DDBJ whole genome shotgun (WGS) entry which is preliminary data.</text>
</comment>
<reference evidence="3 4" key="1">
    <citation type="submission" date="2017-07" db="EMBL/GenBank/DDBJ databases">
        <title>Draft genome sequence of aerobic hyperthermophilic archaea, Pyrobaculum aerophilum YKB31 and YKB32.</title>
        <authorList>
            <person name="Mochizuki T."/>
            <person name="Berliner A.J."/>
            <person name="Yoshida-Takashima Y."/>
            <person name="Takaki Y."/>
            <person name="Nunoura T."/>
            <person name="Takai K."/>
        </authorList>
    </citation>
    <scope>NUCLEOTIDE SEQUENCE [LARGE SCALE GENOMIC DNA]</scope>
    <source>
        <strain evidence="2 4">YKB31</strain>
        <strain evidence="1 3">YKB32</strain>
    </source>
</reference>
<protein>
    <recommendedName>
        <fullName evidence="5">Roadblock/LAMTOR2 domain-containing protein</fullName>
    </recommendedName>
</protein>
<name>A0A371QXZ5_9CREN</name>
<dbReference type="EMBL" id="NMUE01000002">
    <property type="protein sequence ID" value="RFA98281.1"/>
    <property type="molecule type" value="Genomic_DNA"/>
</dbReference>
<proteinExistence type="predicted"/>
<dbReference type="SUPFAM" id="SSF103196">
    <property type="entry name" value="Roadblock/LC7 domain"/>
    <property type="match status" value="1"/>
</dbReference>
<evidence type="ECO:0000313" key="3">
    <source>
        <dbReference type="Proteomes" id="UP000256877"/>
    </source>
</evidence>
<evidence type="ECO:0000313" key="2">
    <source>
        <dbReference type="EMBL" id="RFA98281.1"/>
    </source>
</evidence>
<evidence type="ECO:0000313" key="4">
    <source>
        <dbReference type="Proteomes" id="UP000257123"/>
    </source>
</evidence>
<dbReference type="EMBL" id="NMUF01000055">
    <property type="protein sequence ID" value="RFA95561.1"/>
    <property type="molecule type" value="Genomic_DNA"/>
</dbReference>